<dbReference type="RefSeq" id="WP_150881157.1">
    <property type="nucleotide sequence ID" value="NZ_VTWS01000010.1"/>
</dbReference>
<feature type="transmembrane region" description="Helical" evidence="1">
    <location>
        <begin position="12"/>
        <end position="29"/>
    </location>
</feature>
<protein>
    <submittedName>
        <fullName evidence="2">Uncharacterized protein</fullName>
    </submittedName>
</protein>
<evidence type="ECO:0000313" key="3">
    <source>
        <dbReference type="Proteomes" id="UP000326344"/>
    </source>
</evidence>
<evidence type="ECO:0000256" key="1">
    <source>
        <dbReference type="SAM" id="Phobius"/>
    </source>
</evidence>
<keyword evidence="1" id="KW-0812">Transmembrane</keyword>
<keyword evidence="1" id="KW-1133">Transmembrane helix</keyword>
<proteinExistence type="predicted"/>
<evidence type="ECO:0000313" key="2">
    <source>
        <dbReference type="EMBL" id="KAA9346471.1"/>
    </source>
</evidence>
<dbReference type="EMBL" id="VTWS01000010">
    <property type="protein sequence ID" value="KAA9346471.1"/>
    <property type="molecule type" value="Genomic_DNA"/>
</dbReference>
<name>A0A5N1J8Q0_9BACT</name>
<organism evidence="2 3">
    <name type="scientific">Larkinella humicola</name>
    <dbReference type="NCBI Taxonomy" id="2607654"/>
    <lineage>
        <taxon>Bacteria</taxon>
        <taxon>Pseudomonadati</taxon>
        <taxon>Bacteroidota</taxon>
        <taxon>Cytophagia</taxon>
        <taxon>Cytophagales</taxon>
        <taxon>Spirosomataceae</taxon>
        <taxon>Larkinella</taxon>
    </lineage>
</organism>
<comment type="caution">
    <text evidence="2">The sequence shown here is derived from an EMBL/GenBank/DDBJ whole genome shotgun (WGS) entry which is preliminary data.</text>
</comment>
<keyword evidence="1" id="KW-0472">Membrane</keyword>
<gene>
    <name evidence="2" type="ORF">F0P93_28235</name>
</gene>
<accession>A0A5N1J8Q0</accession>
<dbReference type="AlphaFoldDB" id="A0A5N1J8Q0"/>
<keyword evidence="3" id="KW-1185">Reference proteome</keyword>
<dbReference type="Proteomes" id="UP000326344">
    <property type="component" value="Unassembled WGS sequence"/>
</dbReference>
<sequence>MYWLPVYRRKIARVLLILFSLMMVNSVVFRHAHKLASGRIIVHAHPFKPVGDSPYQPNTHTTNELVWLENFTNVLYDGLTPFVFACVVLSAPAIQRFGSVYSFQSAYVFPYFSHRGPPVVG</sequence>
<reference evidence="2 3" key="1">
    <citation type="submission" date="2019-09" db="EMBL/GenBank/DDBJ databases">
        <title>Genome Sequence of Larkinella sp MA1.</title>
        <authorList>
            <person name="Srinivasan S."/>
        </authorList>
    </citation>
    <scope>NUCLEOTIDE SEQUENCE [LARGE SCALE GENOMIC DNA]</scope>
    <source>
        <strain evidence="2 3">MA1</strain>
    </source>
</reference>